<keyword evidence="1" id="KW-0863">Zinc-finger</keyword>
<dbReference type="PROSITE" id="PS50966">
    <property type="entry name" value="ZF_SWIM"/>
    <property type="match status" value="1"/>
</dbReference>
<dbReference type="Gene3D" id="3.40.50.10810">
    <property type="entry name" value="Tandem AAA-ATPase domain"/>
    <property type="match status" value="1"/>
</dbReference>
<protein>
    <submittedName>
        <fullName evidence="4">DNA helicase</fullName>
    </submittedName>
</protein>
<dbReference type="SUPFAM" id="SSF52540">
    <property type="entry name" value="P-loop containing nucleoside triphosphate hydrolases"/>
    <property type="match status" value="1"/>
</dbReference>
<dbReference type="InterPro" id="IPR038718">
    <property type="entry name" value="SNF2-like_sf"/>
</dbReference>
<accession>A0ABM8GFN1</accession>
<dbReference type="RefSeq" id="WP_286277120.1">
    <property type="nucleotide sequence ID" value="NZ_AP027731.1"/>
</dbReference>
<name>A0ABM8GFN1_9MICO</name>
<feature type="domain" description="Helicase ATP-binding" evidence="3">
    <location>
        <begin position="668"/>
        <end position="833"/>
    </location>
</feature>
<dbReference type="EMBL" id="AP027731">
    <property type="protein sequence ID" value="BDZ47169.1"/>
    <property type="molecule type" value="Genomic_DNA"/>
</dbReference>
<dbReference type="GO" id="GO:0004386">
    <property type="term" value="F:helicase activity"/>
    <property type="evidence" value="ECO:0007669"/>
    <property type="project" value="UniProtKB-KW"/>
</dbReference>
<evidence type="ECO:0000259" key="2">
    <source>
        <dbReference type="PROSITE" id="PS50966"/>
    </source>
</evidence>
<keyword evidence="1" id="KW-0479">Metal-binding</keyword>
<dbReference type="SMART" id="SM00487">
    <property type="entry name" value="DEXDc"/>
    <property type="match status" value="1"/>
</dbReference>
<dbReference type="InterPro" id="IPR027417">
    <property type="entry name" value="P-loop_NTPase"/>
</dbReference>
<feature type="domain" description="SWIM-type" evidence="2">
    <location>
        <begin position="63"/>
        <end position="97"/>
    </location>
</feature>
<dbReference type="InterPro" id="IPR000330">
    <property type="entry name" value="SNF2_N"/>
</dbReference>
<dbReference type="Pfam" id="PF04434">
    <property type="entry name" value="SWIM"/>
    <property type="match status" value="1"/>
</dbReference>
<keyword evidence="5" id="KW-1185">Reference proteome</keyword>
<evidence type="ECO:0000259" key="3">
    <source>
        <dbReference type="PROSITE" id="PS51192"/>
    </source>
</evidence>
<dbReference type="Pfam" id="PF00176">
    <property type="entry name" value="SNF2-rel_dom"/>
    <property type="match status" value="1"/>
</dbReference>
<dbReference type="PROSITE" id="PS51192">
    <property type="entry name" value="HELICASE_ATP_BIND_1"/>
    <property type="match status" value="1"/>
</dbReference>
<reference evidence="5" key="1">
    <citation type="journal article" date="2019" name="Int. J. Syst. Evol. Microbiol.">
        <title>The Global Catalogue of Microorganisms (GCM) 10K type strain sequencing project: providing services to taxonomists for standard genome sequencing and annotation.</title>
        <authorList>
            <consortium name="The Broad Institute Genomics Platform"/>
            <consortium name="The Broad Institute Genome Sequencing Center for Infectious Disease"/>
            <person name="Wu L."/>
            <person name="Ma J."/>
        </authorList>
    </citation>
    <scope>NUCLEOTIDE SEQUENCE [LARGE SCALE GENOMIC DNA]</scope>
    <source>
        <strain evidence="5">NBRC 108725</strain>
    </source>
</reference>
<keyword evidence="4" id="KW-0067">ATP-binding</keyword>
<dbReference type="InterPro" id="IPR007527">
    <property type="entry name" value="Znf_SWIM"/>
</dbReference>
<evidence type="ECO:0000313" key="5">
    <source>
        <dbReference type="Proteomes" id="UP001321498"/>
    </source>
</evidence>
<keyword evidence="1" id="KW-0862">Zinc</keyword>
<gene>
    <name evidence="4" type="ORF">GCM10025866_30780</name>
</gene>
<dbReference type="PANTHER" id="PTHR10799">
    <property type="entry name" value="SNF2/RAD54 HELICASE FAMILY"/>
    <property type="match status" value="1"/>
</dbReference>
<keyword evidence="4" id="KW-0378">Hydrolase</keyword>
<organism evidence="4 5">
    <name type="scientific">Naasia aerilata</name>
    <dbReference type="NCBI Taxonomy" id="1162966"/>
    <lineage>
        <taxon>Bacteria</taxon>
        <taxon>Bacillati</taxon>
        <taxon>Actinomycetota</taxon>
        <taxon>Actinomycetes</taxon>
        <taxon>Micrococcales</taxon>
        <taxon>Microbacteriaceae</taxon>
        <taxon>Naasia</taxon>
    </lineage>
</organism>
<keyword evidence="4" id="KW-0547">Nucleotide-binding</keyword>
<dbReference type="InterPro" id="IPR014001">
    <property type="entry name" value="Helicase_ATP-bd"/>
</dbReference>
<dbReference type="CDD" id="cd18012">
    <property type="entry name" value="DEXQc_arch_SWI2_SNF2"/>
    <property type="match status" value="1"/>
</dbReference>
<proteinExistence type="predicted"/>
<evidence type="ECO:0000313" key="4">
    <source>
        <dbReference type="EMBL" id="BDZ47169.1"/>
    </source>
</evidence>
<dbReference type="Proteomes" id="UP001321498">
    <property type="component" value="Chromosome"/>
</dbReference>
<sequence length="918" mass="100140">MTVTREDQPFLDVRDITRHVGPASFARGQEYASRGAVLDTAWDPDHQVLSGHVRGTAKTPYESRIRFRTSAGDISSSCTCPMGGSCKHVAATLIRRNLLTMQEQLGAEEKTAPTAEPTVSPVTSPLAVAAELPSWKSAVAALTTPAPGSGAAAKTPELIPMGLLFELREIGALRDRWRGASAKPVDARTPSSAELRLAIRPVMRSPSGNWVRGQVNWSNVGHHAGRLRLNPTHQSWLGQIVALNRSSRSTFGYTEPEWIYLDDLASPLLWPLLATASEVGVELITGKKGTPVTVGHEATIGIEVSASVDEGHQGDLRVLPAVRIDGERHPVEASRLIGDHGVYTWELDPLPRLTLAPTAEVVTTEQVQLLRNRSEVVVPAADAAEFLTEYYPKLRRTVPVSSPDASVDLPEPVTPTLVLIAIYAPGHSLRLEWGWAYGATKVPLTITGRADETFRDPFAERDVLARVRAALPEALPGSARTLSGIAAAEFSEHELPRIAAQDDVRVDVVGDQPDYRELTGTPALSVSTVETDKRDWFDLGVMVTVDGKKVPFGPLFTALSKGANKLLLVDGSYLSLRQPVFDQLRELLAEASELDEWETGVKISRYQASLWADFEDLAEESEQAVAWRDSVSGLLELATDGKVEPTPLPDSIRATLRPYQQDGFNWLVFLWQHRLGGILADDMGLGKTLQTLALVSHAVAQTAKEEQRPFLVVAPTSVVSNWLAEAKRFAPDLKVVGVTETERKSGKSLSKAVKGADLVITSYALFRLDFEQYKSTTWAGLILDEAQFAKNADSKAHESAVALDAQFKLAITGTPMENSLTDLWSLFKIVAPGLFPSARKFREDYVRPITAGSGIEQLARLRRRIRPLMMRRTKELVASDLPPKQEQILYVDLSPSTASSTTRCCSGSGRSCSACCRT</sequence>
<evidence type="ECO:0000256" key="1">
    <source>
        <dbReference type="PROSITE-ProRule" id="PRU00325"/>
    </source>
</evidence>
<keyword evidence="4" id="KW-0347">Helicase</keyword>